<organism evidence="1 2">
    <name type="scientific">Streptomyces filipinensis</name>
    <dbReference type="NCBI Taxonomy" id="66887"/>
    <lineage>
        <taxon>Bacteria</taxon>
        <taxon>Bacillati</taxon>
        <taxon>Actinomycetota</taxon>
        <taxon>Actinomycetes</taxon>
        <taxon>Kitasatosporales</taxon>
        <taxon>Streptomycetaceae</taxon>
        <taxon>Streptomyces</taxon>
    </lineage>
</organism>
<proteinExistence type="predicted"/>
<sequence length="152" mass="16770">MGRVLAMAAAAASPSRLGDAAEIEAVTDAMIRLLVGTPLRSDGQLTIKSLAQEADVKRNKLTHKHTGLKGLFYALVRMQDARPKVVDDLKRKNDELQHKLTRLSAQHNQLRTCFQQLVRVLHVLKAENQQLRQSAGSDGGIRVLPVQHQPKG</sequence>
<name>A0A918ME09_9ACTN</name>
<accession>A0A918ME09</accession>
<evidence type="ECO:0000313" key="2">
    <source>
        <dbReference type="Proteomes" id="UP000618795"/>
    </source>
</evidence>
<keyword evidence="2" id="KW-1185">Reference proteome</keyword>
<protein>
    <submittedName>
        <fullName evidence="1">Uncharacterized protein</fullName>
    </submittedName>
</protein>
<dbReference type="EMBL" id="BMTD01000015">
    <property type="protein sequence ID" value="GGV12038.1"/>
    <property type="molecule type" value="Genomic_DNA"/>
</dbReference>
<reference evidence="1" key="1">
    <citation type="journal article" date="2014" name="Int. J. Syst. Evol. Microbiol.">
        <title>Complete genome sequence of Corynebacterium casei LMG S-19264T (=DSM 44701T), isolated from a smear-ripened cheese.</title>
        <authorList>
            <consortium name="US DOE Joint Genome Institute (JGI-PGF)"/>
            <person name="Walter F."/>
            <person name="Albersmeier A."/>
            <person name="Kalinowski J."/>
            <person name="Ruckert C."/>
        </authorList>
    </citation>
    <scope>NUCLEOTIDE SEQUENCE</scope>
    <source>
        <strain evidence="1">JCM 4369</strain>
    </source>
</reference>
<dbReference type="Proteomes" id="UP000618795">
    <property type="component" value="Unassembled WGS sequence"/>
</dbReference>
<reference evidence="1" key="2">
    <citation type="submission" date="2020-09" db="EMBL/GenBank/DDBJ databases">
        <authorList>
            <person name="Sun Q."/>
            <person name="Ohkuma M."/>
        </authorList>
    </citation>
    <scope>NUCLEOTIDE SEQUENCE</scope>
    <source>
        <strain evidence="1">JCM 4369</strain>
    </source>
</reference>
<evidence type="ECO:0000313" key="1">
    <source>
        <dbReference type="EMBL" id="GGV12038.1"/>
    </source>
</evidence>
<dbReference type="AlphaFoldDB" id="A0A918ME09"/>
<comment type="caution">
    <text evidence="1">The sequence shown here is derived from an EMBL/GenBank/DDBJ whole genome shotgun (WGS) entry which is preliminary data.</text>
</comment>
<gene>
    <name evidence="1" type="ORF">GCM10010260_58310</name>
</gene>